<dbReference type="GO" id="GO:0016740">
    <property type="term" value="F:transferase activity"/>
    <property type="evidence" value="ECO:0007669"/>
    <property type="project" value="UniProtKB-KW"/>
</dbReference>
<sequence length="352" mass="38097">MFSGTKVNIIITEGATGSNEQISKGSEGNGDNTKKDEFNEPPEFHFQDNITSDGREESSQVGPGVNYGINTNSDYESIVEPMECMTTHQNASSVDSDMVLAFKKTKTQTASFNDNETGPGSGHIKIQTVSLVDCDLVSESERESTEAQTACCDDNNSWSGSGNMKIPGVSSVECEMVSESEITEAQTACFDDNSSGSGSWNMKIRSVSSVDCGMVSESEKTKAEVACLDDNSSALGSENMKIPSVSFADCDMVSENKRTKVKVACSEDKSSGSRSGNMKIPSVSLADFIPASQIKQHLSSFNQHNRVILKNKDTSINPDLCELCWKETIILAPVPIICEYCDFRIPPNVAYH</sequence>
<feature type="compositionally biased region" description="Polar residues" evidence="1">
    <location>
        <begin position="18"/>
        <end position="31"/>
    </location>
</feature>
<keyword evidence="2" id="KW-0808">Transferase</keyword>
<feature type="region of interest" description="Disordered" evidence="1">
    <location>
        <begin position="18"/>
        <end position="68"/>
    </location>
</feature>
<reference evidence="2" key="1">
    <citation type="journal article" date="2019" name="Sci. Rep.">
        <title>Draft genome of Tanacetum cinerariifolium, the natural source of mosquito coil.</title>
        <authorList>
            <person name="Yamashiro T."/>
            <person name="Shiraishi A."/>
            <person name="Satake H."/>
            <person name="Nakayama K."/>
        </authorList>
    </citation>
    <scope>NUCLEOTIDE SEQUENCE</scope>
</reference>
<organism evidence="2">
    <name type="scientific">Tanacetum cinerariifolium</name>
    <name type="common">Dalmatian daisy</name>
    <name type="synonym">Chrysanthemum cinerariifolium</name>
    <dbReference type="NCBI Taxonomy" id="118510"/>
    <lineage>
        <taxon>Eukaryota</taxon>
        <taxon>Viridiplantae</taxon>
        <taxon>Streptophyta</taxon>
        <taxon>Embryophyta</taxon>
        <taxon>Tracheophyta</taxon>
        <taxon>Spermatophyta</taxon>
        <taxon>Magnoliopsida</taxon>
        <taxon>eudicotyledons</taxon>
        <taxon>Gunneridae</taxon>
        <taxon>Pentapetalae</taxon>
        <taxon>asterids</taxon>
        <taxon>campanulids</taxon>
        <taxon>Asterales</taxon>
        <taxon>Asteraceae</taxon>
        <taxon>Asteroideae</taxon>
        <taxon>Anthemideae</taxon>
        <taxon>Anthemidinae</taxon>
        <taxon>Tanacetum</taxon>
    </lineage>
</organism>
<proteinExistence type="predicted"/>
<evidence type="ECO:0000313" key="2">
    <source>
        <dbReference type="EMBL" id="GEX27217.1"/>
    </source>
</evidence>
<dbReference type="EMBL" id="BKCJ010098786">
    <property type="protein sequence ID" value="GEX27217.1"/>
    <property type="molecule type" value="Genomic_DNA"/>
</dbReference>
<dbReference type="AlphaFoldDB" id="A0A699H257"/>
<comment type="caution">
    <text evidence="2">The sequence shown here is derived from an EMBL/GenBank/DDBJ whole genome shotgun (WGS) entry which is preliminary data.</text>
</comment>
<accession>A0A699H257</accession>
<gene>
    <name evidence="2" type="ORF">Tci_299192</name>
</gene>
<protein>
    <submittedName>
        <fullName evidence="2">Histone acetyltransferase HAC1-like isoform X3</fullName>
    </submittedName>
</protein>
<name>A0A699H257_TANCI</name>
<feature type="compositionally biased region" description="Basic and acidic residues" evidence="1">
    <location>
        <begin position="32"/>
        <end position="46"/>
    </location>
</feature>
<evidence type="ECO:0000256" key="1">
    <source>
        <dbReference type="SAM" id="MobiDB-lite"/>
    </source>
</evidence>